<proteinExistence type="predicted"/>
<sequence length="103" mass="11769">MSQAMTMGGYPDNMQFGRSAPVAGPYQTKSRNRLAKEAEEDQIKLEEWQRKLNALVKEGHDLMRDGLHFSAELSSFGPILAEMEGFSKELDKADFPLLWEYQE</sequence>
<evidence type="ECO:0000313" key="3">
    <source>
        <dbReference type="Proteomes" id="UP000093796"/>
    </source>
</evidence>
<dbReference type="RefSeq" id="WP_155738476.1">
    <property type="nucleotide sequence ID" value="NZ_LYUD01000016.1"/>
</dbReference>
<organism evidence="2 3">
    <name type="scientific">Acetobacter pasteurianus</name>
    <name type="common">Acetobacter turbidans</name>
    <dbReference type="NCBI Taxonomy" id="438"/>
    <lineage>
        <taxon>Bacteria</taxon>
        <taxon>Pseudomonadati</taxon>
        <taxon>Pseudomonadota</taxon>
        <taxon>Alphaproteobacteria</taxon>
        <taxon>Acetobacterales</taxon>
        <taxon>Acetobacteraceae</taxon>
        <taxon>Acetobacter</taxon>
    </lineage>
</organism>
<name>A0A1A0DMU0_ACEPA</name>
<dbReference type="EMBL" id="LYUD01000016">
    <property type="protein sequence ID" value="OAZ76389.1"/>
    <property type="molecule type" value="Genomic_DNA"/>
</dbReference>
<comment type="caution">
    <text evidence="2">The sequence shown here is derived from an EMBL/GenBank/DDBJ whole genome shotgun (WGS) entry which is preliminary data.</text>
</comment>
<gene>
    <name evidence="2" type="ORF">SRCM100623_00250</name>
</gene>
<dbReference type="AlphaFoldDB" id="A0A1A0DMU0"/>
<dbReference type="PATRIC" id="fig|438.15.peg.270"/>
<evidence type="ECO:0000313" key="2">
    <source>
        <dbReference type="EMBL" id="OAZ76389.1"/>
    </source>
</evidence>
<reference evidence="2 3" key="1">
    <citation type="submission" date="2016-05" db="EMBL/GenBank/DDBJ databases">
        <title>Genome sequencing of Acetobacter pasteurianus strain SRCM100623.</title>
        <authorList>
            <person name="Song Y.R."/>
        </authorList>
    </citation>
    <scope>NUCLEOTIDE SEQUENCE [LARGE SCALE GENOMIC DNA]</scope>
    <source>
        <strain evidence="2 3">SRCM100623</strain>
    </source>
</reference>
<feature type="region of interest" description="Disordered" evidence="1">
    <location>
        <begin position="1"/>
        <end position="40"/>
    </location>
</feature>
<evidence type="ECO:0000256" key="1">
    <source>
        <dbReference type="SAM" id="MobiDB-lite"/>
    </source>
</evidence>
<protein>
    <submittedName>
        <fullName evidence="2">Uncharacterized protein</fullName>
    </submittedName>
</protein>
<dbReference type="Proteomes" id="UP000093796">
    <property type="component" value="Unassembled WGS sequence"/>
</dbReference>
<accession>A0A1A0DMU0</accession>